<keyword evidence="5" id="KW-1185">Reference proteome</keyword>
<feature type="compositionally biased region" description="Polar residues" evidence="1">
    <location>
        <begin position="88"/>
        <end position="99"/>
    </location>
</feature>
<dbReference type="RefSeq" id="XP_013347895.1">
    <property type="nucleotide sequence ID" value="XM_013492441.1"/>
</dbReference>
<name>A0A074YPR6_AURSE</name>
<protein>
    <recommendedName>
        <fullName evidence="3">DUF6594 domain-containing protein</fullName>
    </recommendedName>
</protein>
<evidence type="ECO:0000256" key="1">
    <source>
        <dbReference type="SAM" id="MobiDB-lite"/>
    </source>
</evidence>
<feature type="region of interest" description="Disordered" evidence="1">
    <location>
        <begin position="1"/>
        <end position="138"/>
    </location>
</feature>
<feature type="compositionally biased region" description="Basic and acidic residues" evidence="1">
    <location>
        <begin position="75"/>
        <end position="84"/>
    </location>
</feature>
<dbReference type="AlphaFoldDB" id="A0A074YPR6"/>
<feature type="compositionally biased region" description="Polar residues" evidence="1">
    <location>
        <begin position="108"/>
        <end position="122"/>
    </location>
</feature>
<gene>
    <name evidence="4" type="ORF">AUEXF2481DRAFT_1167</name>
</gene>
<dbReference type="InterPro" id="IPR046529">
    <property type="entry name" value="DUF6594"/>
</dbReference>
<feature type="compositionally biased region" description="Polar residues" evidence="1">
    <location>
        <begin position="17"/>
        <end position="26"/>
    </location>
</feature>
<evidence type="ECO:0000259" key="3">
    <source>
        <dbReference type="Pfam" id="PF20237"/>
    </source>
</evidence>
<feature type="transmembrane region" description="Helical" evidence="2">
    <location>
        <begin position="512"/>
        <end position="530"/>
    </location>
</feature>
<dbReference type="Proteomes" id="UP000030641">
    <property type="component" value="Unassembled WGS sequence"/>
</dbReference>
<dbReference type="OrthoDB" id="5416037at2759"/>
<feature type="compositionally biased region" description="Low complexity" evidence="1">
    <location>
        <begin position="270"/>
        <end position="284"/>
    </location>
</feature>
<accession>A0A074YPR6</accession>
<organism evidence="4 5">
    <name type="scientific">Aureobasidium subglaciale (strain EXF-2481)</name>
    <name type="common">Aureobasidium pullulans var. subglaciale</name>
    <dbReference type="NCBI Taxonomy" id="1043005"/>
    <lineage>
        <taxon>Eukaryota</taxon>
        <taxon>Fungi</taxon>
        <taxon>Dikarya</taxon>
        <taxon>Ascomycota</taxon>
        <taxon>Pezizomycotina</taxon>
        <taxon>Dothideomycetes</taxon>
        <taxon>Dothideomycetidae</taxon>
        <taxon>Dothideales</taxon>
        <taxon>Saccotheciaceae</taxon>
        <taxon>Aureobasidium</taxon>
    </lineage>
</organism>
<evidence type="ECO:0000256" key="2">
    <source>
        <dbReference type="SAM" id="Phobius"/>
    </source>
</evidence>
<keyword evidence="2" id="KW-0812">Transmembrane</keyword>
<feature type="region of interest" description="Disordered" evidence="1">
    <location>
        <begin position="251"/>
        <end position="286"/>
    </location>
</feature>
<dbReference type="EMBL" id="KL584750">
    <property type="protein sequence ID" value="KEQ99680.1"/>
    <property type="molecule type" value="Genomic_DNA"/>
</dbReference>
<dbReference type="HOGENOM" id="CLU_562540_0_0_1"/>
<dbReference type="PANTHER" id="PTHR34502">
    <property type="entry name" value="DUF6594 DOMAIN-CONTAINING PROTEIN-RELATED"/>
    <property type="match status" value="1"/>
</dbReference>
<dbReference type="Pfam" id="PF20237">
    <property type="entry name" value="DUF6594"/>
    <property type="match status" value="1"/>
</dbReference>
<dbReference type="GeneID" id="25361947"/>
<keyword evidence="2" id="KW-0472">Membrane</keyword>
<dbReference type="PANTHER" id="PTHR34502:SF6">
    <property type="entry name" value="DUF6594 DOMAIN-CONTAINING PROTEIN"/>
    <property type="match status" value="1"/>
</dbReference>
<feature type="domain" description="DUF6594" evidence="3">
    <location>
        <begin position="296"/>
        <end position="449"/>
    </location>
</feature>
<evidence type="ECO:0000313" key="4">
    <source>
        <dbReference type="EMBL" id="KEQ99680.1"/>
    </source>
</evidence>
<keyword evidence="2" id="KW-1133">Transmembrane helix</keyword>
<reference evidence="4 5" key="1">
    <citation type="journal article" date="2014" name="BMC Genomics">
        <title>Genome sequencing of four Aureobasidium pullulans varieties: biotechnological potential, stress tolerance, and description of new species.</title>
        <authorList>
            <person name="Gostin Ar C."/>
            <person name="Ohm R.A."/>
            <person name="Kogej T."/>
            <person name="Sonjak S."/>
            <person name="Turk M."/>
            <person name="Zajc J."/>
            <person name="Zalar P."/>
            <person name="Grube M."/>
            <person name="Sun H."/>
            <person name="Han J."/>
            <person name="Sharma A."/>
            <person name="Chiniquy J."/>
            <person name="Ngan C.Y."/>
            <person name="Lipzen A."/>
            <person name="Barry K."/>
            <person name="Grigoriev I.V."/>
            <person name="Gunde-Cimerman N."/>
        </authorList>
    </citation>
    <scope>NUCLEOTIDE SEQUENCE [LARGE SCALE GENOMIC DNA]</scope>
    <source>
        <strain evidence="4 5">EXF-2481</strain>
    </source>
</reference>
<dbReference type="InParanoid" id="A0A074YPR6"/>
<sequence length="531" mass="59262">MNEEPRRGTPSLLIVSSEATGVSDRSSGSDRTLRQEAFPPLNTKPEMLSEDHEQQQRPPGNLRKGEQHSALTPDGLERLEDPDGSHQYVPSTQWPSTPEGTGRAPLPNNDSSASLPSLQSMRSDFGSPDALDPASNLPAMPPAQNSAWNGQQGDRWSQWTGPPVHTPIHSGVSLFHQPAYQPTHSGLNARQGPLPQNPRTNVRLEGQVEALREHVASQQRPMGPDFRGPVGATGPYWQQQHQHQQMYRMSPQLQRPGPNNARQGLRSMRSPSAGLSSPAPSTASFPDLKKTALEGYELLAAKLTDGTTGARPMYRSFEHLHHRLLLYIQDEICEYEEELRNLDEWISQIGNAISEGKSKPASRRAEARITPADSELMFRRKFVLGEIFVKLERYHRALEAYSNASKDLQRPQEAEVARYRKWMAAHRPVDMAEAAFLKHEKDLFVLPRRNTEISTVTATTASLPLVLLLPFVAFAVMPSFLYRILAIFACSMGQWVLCTIMDIRHILTAREWLISAGIYVAFMTLMAAVAH</sequence>
<proteinExistence type="predicted"/>
<dbReference type="OMA" id="WRCATIY"/>
<evidence type="ECO:0000313" key="5">
    <source>
        <dbReference type="Proteomes" id="UP000030641"/>
    </source>
</evidence>